<evidence type="ECO:0000313" key="2">
    <source>
        <dbReference type="Proteomes" id="UP000282184"/>
    </source>
</evidence>
<evidence type="ECO:0000313" key="1">
    <source>
        <dbReference type="EMBL" id="RTQ46758.1"/>
    </source>
</evidence>
<dbReference type="OrthoDB" id="947846at2"/>
<keyword evidence="2" id="KW-1185">Reference proteome</keyword>
<organism evidence="1 2">
    <name type="scientific">Hymenobacter gummosus</name>
    <dbReference type="NCBI Taxonomy" id="1776032"/>
    <lineage>
        <taxon>Bacteria</taxon>
        <taxon>Pseudomonadati</taxon>
        <taxon>Bacteroidota</taxon>
        <taxon>Cytophagia</taxon>
        <taxon>Cytophagales</taxon>
        <taxon>Hymenobacteraceae</taxon>
        <taxon>Hymenobacter</taxon>
    </lineage>
</organism>
<dbReference type="AlphaFoldDB" id="A0A431TYE0"/>
<reference evidence="1 2" key="1">
    <citation type="submission" date="2018-12" db="EMBL/GenBank/DDBJ databases">
        <title>Hymenobacter gummosus sp. nov., isolated from a spring.</title>
        <authorList>
            <person name="Nie L."/>
        </authorList>
    </citation>
    <scope>NUCLEOTIDE SEQUENCE [LARGE SCALE GENOMIC DNA]</scope>
    <source>
        <strain evidence="1 2">KCTC 52166</strain>
    </source>
</reference>
<dbReference type="Proteomes" id="UP000282184">
    <property type="component" value="Unassembled WGS sequence"/>
</dbReference>
<proteinExistence type="predicted"/>
<dbReference type="EMBL" id="RXOF01000014">
    <property type="protein sequence ID" value="RTQ46758.1"/>
    <property type="molecule type" value="Genomic_DNA"/>
</dbReference>
<accession>A0A431TYE0</accession>
<protein>
    <submittedName>
        <fullName evidence="1">Uncharacterized protein</fullName>
    </submittedName>
</protein>
<dbReference type="RefSeq" id="WP_126695078.1">
    <property type="nucleotide sequence ID" value="NZ_RXOF01000014.1"/>
</dbReference>
<name>A0A431TYE0_9BACT</name>
<sequence>MPPLSYTNRKGETKYLRAVQASKGGTRYYLVNDPAQYPPDELVNEMPAGFEWYEYPHDGKIVWRKHKPSTITAAEHALVLTTARAHSPYPDLYLDTEPKQLVLYFCRDTPESWGIDEAWFVRHKWYDAVLIFAKLPADRWQVQRECHHPGFPEWIPLETSPDLAVLAAKYTPHIGQESLLDFWIEGKPDF</sequence>
<comment type="caution">
    <text evidence="1">The sequence shown here is derived from an EMBL/GenBank/DDBJ whole genome shotgun (WGS) entry which is preliminary data.</text>
</comment>
<gene>
    <name evidence="1" type="ORF">EJV47_20500</name>
</gene>